<dbReference type="Pfam" id="PF03403">
    <property type="entry name" value="PAF-AH_p_II"/>
    <property type="match status" value="1"/>
</dbReference>
<name>A0ABX7NT88_9BACT</name>
<sequence length="968" mass="101140">MRKVLFLGAFALGAVACDPDIAKDAPPAEEAVVAEFDPAASPPVVPSPNDLAMKDGLVNAPINPSAPEAEQEFTRDYVNTLDGFPTSISASTTVKNLDPASVTAATVKILDLYEGTPLSRPVPSNVVIGYNPDTDKVNVIAPTGWPKGGRYGVVLVGGDKGLKTTSGKNVIASATWAFASSNEPLVTCEDLTAPNCRAATELIPATATDPAERIAQQTATALQLEQLRRGYKPVIDAAADKFQIKRDDIVLAWTFTVMNMPEATFDPGNSIIPFPNDLLRVPAQGNTPAHLNLPVNTSPNANPLEVAISQGLNTLDGWSTTAPIVSENGAKTGVIDVGAELDMNTVQLGKSLLFIKATNTDKGTAPKVKVCLNCASSLKADGSAQTTPQQLQIIPEVPLDEATQYAVVMLRGMKDIKGRAVAPTAAQALLRSKAALVDGNGKSQVSAVPDFLAAQLEPARLGMKPLYDALEALGIKRKDVNLAWAFTTQSTLSILQKLNAVPTAVPADPLYLVDQTSNLTGTMALNKLDNESVGSAFAGAFASPYLLSDTQGTLNRAEPRIDHVPFLLFLPKSDVAPMPANGYPVVIFGHGLTGNRTNIVAVANTFNKNGFAVVAIDSVLHGDRTSCAGIAPPGITAGSVTIDEPNEACSTGTCDVTPNSPSFGRCVAPATAIACDPSPTAAVAGDLVCASQRQGRCLSTGKCEGGDFLRGSSNNANAAPVVSGWNFLNLTNLFATRDNFRHSVIDVAQVSRMVATATLNARINAAKAGAGSVDGTQVHYVGQSLGGLQGGLIGAVNTKLQHVGLNAAGGGLTDVLLTATNPTFVAYRGGFNALLTSAGRPPGTPAYDEFITLARTILDPADPRNFGYFLENGQAANREVFVQYIKGDDVIPNPVTDFLLGAANRGTQRSVQSYMFDVQPLPANVKHGFFTIFDPTADASTAAFLKSVRDQAQGQMAAFLQTGLAPTP</sequence>
<dbReference type="Gene3D" id="3.40.50.1820">
    <property type="entry name" value="alpha/beta hydrolase"/>
    <property type="match status" value="1"/>
</dbReference>
<dbReference type="PROSITE" id="PS51257">
    <property type="entry name" value="PROKAR_LIPOPROTEIN"/>
    <property type="match status" value="1"/>
</dbReference>
<dbReference type="EMBL" id="CP071090">
    <property type="protein sequence ID" value="QSQ22109.1"/>
    <property type="molecule type" value="Genomic_DNA"/>
</dbReference>
<gene>
    <name evidence="1" type="ORF">JY651_44405</name>
</gene>
<dbReference type="Proteomes" id="UP000662747">
    <property type="component" value="Chromosome"/>
</dbReference>
<proteinExistence type="predicted"/>
<dbReference type="InterPro" id="IPR029058">
    <property type="entry name" value="AB_hydrolase_fold"/>
</dbReference>
<keyword evidence="2" id="KW-1185">Reference proteome</keyword>
<evidence type="ECO:0000313" key="2">
    <source>
        <dbReference type="Proteomes" id="UP000662747"/>
    </source>
</evidence>
<evidence type="ECO:0000313" key="1">
    <source>
        <dbReference type="EMBL" id="QSQ22109.1"/>
    </source>
</evidence>
<reference evidence="1 2" key="1">
    <citation type="submission" date="2021-02" db="EMBL/GenBank/DDBJ databases">
        <title>De Novo genome assembly of isolated myxobacteria.</title>
        <authorList>
            <person name="Stevens D.C."/>
        </authorList>
    </citation>
    <scope>NUCLEOTIDE SEQUENCE [LARGE SCALE GENOMIC DNA]</scope>
    <source>
        <strain evidence="2">SCPEA02</strain>
    </source>
</reference>
<evidence type="ECO:0008006" key="3">
    <source>
        <dbReference type="Google" id="ProtNLM"/>
    </source>
</evidence>
<protein>
    <recommendedName>
        <fullName evidence="3">Lipoprotein</fullName>
    </recommendedName>
</protein>
<dbReference type="RefSeq" id="WP_206723686.1">
    <property type="nucleotide sequence ID" value="NZ_CP071090.1"/>
</dbReference>
<accession>A0ABX7NT88</accession>
<dbReference type="SUPFAM" id="SSF53474">
    <property type="entry name" value="alpha/beta-Hydrolases"/>
    <property type="match status" value="1"/>
</dbReference>
<organism evidence="1 2">
    <name type="scientific">Pyxidicoccus parkwayensis</name>
    <dbReference type="NCBI Taxonomy" id="2813578"/>
    <lineage>
        <taxon>Bacteria</taxon>
        <taxon>Pseudomonadati</taxon>
        <taxon>Myxococcota</taxon>
        <taxon>Myxococcia</taxon>
        <taxon>Myxococcales</taxon>
        <taxon>Cystobacterineae</taxon>
        <taxon>Myxococcaceae</taxon>
        <taxon>Pyxidicoccus</taxon>
    </lineage>
</organism>